<evidence type="ECO:0000259" key="9">
    <source>
        <dbReference type="Pfam" id="PF25145"/>
    </source>
</evidence>
<evidence type="ECO:0000256" key="4">
    <source>
        <dbReference type="ARBA" id="ARBA00023136"/>
    </source>
</evidence>
<organism evidence="10 11">
    <name type="scientific">Rariglobus hedericola</name>
    <dbReference type="NCBI Taxonomy" id="2597822"/>
    <lineage>
        <taxon>Bacteria</taxon>
        <taxon>Pseudomonadati</taxon>
        <taxon>Verrucomicrobiota</taxon>
        <taxon>Opitutia</taxon>
        <taxon>Opitutales</taxon>
        <taxon>Opitutaceae</taxon>
        <taxon>Rariglobus</taxon>
    </lineage>
</organism>
<dbReference type="Gene3D" id="3.90.226.10">
    <property type="entry name" value="2-enoyl-CoA Hydratase, Chain A, domain 1"/>
    <property type="match status" value="1"/>
</dbReference>
<reference evidence="10 11" key="1">
    <citation type="submission" date="2019-07" db="EMBL/GenBank/DDBJ databases">
        <title>Description of 53C-WASEF.</title>
        <authorList>
            <person name="Pitt A."/>
            <person name="Hahn M.W."/>
        </authorList>
    </citation>
    <scope>NUCLEOTIDE SEQUENCE [LARGE SCALE GENOMIC DNA]</scope>
    <source>
        <strain evidence="10 11">53C-WASEF</strain>
    </source>
</reference>
<dbReference type="PANTHER" id="PTHR33507:SF3">
    <property type="entry name" value="INNER MEMBRANE PROTEIN YBBJ"/>
    <property type="match status" value="1"/>
</dbReference>
<dbReference type="InterPro" id="IPR012340">
    <property type="entry name" value="NA-bd_OB-fold"/>
</dbReference>
<feature type="transmembrane region" description="Helical" evidence="5">
    <location>
        <begin position="366"/>
        <end position="386"/>
    </location>
</feature>
<accession>A0A556QK28</accession>
<keyword evidence="3 5" id="KW-1133">Transmembrane helix</keyword>
<feature type="transmembrane region" description="Helical" evidence="5">
    <location>
        <begin position="277"/>
        <end position="299"/>
    </location>
</feature>
<keyword evidence="4 5" id="KW-0472">Membrane</keyword>
<evidence type="ECO:0000256" key="3">
    <source>
        <dbReference type="ARBA" id="ARBA00022989"/>
    </source>
</evidence>
<dbReference type="EMBL" id="VMBG01000002">
    <property type="protein sequence ID" value="TSJ76977.1"/>
    <property type="molecule type" value="Genomic_DNA"/>
</dbReference>
<dbReference type="InterPro" id="IPR056738">
    <property type="entry name" value="NfeD1b_N"/>
</dbReference>
<evidence type="ECO:0000313" key="10">
    <source>
        <dbReference type="EMBL" id="TSJ76977.1"/>
    </source>
</evidence>
<gene>
    <name evidence="10" type="ORF">FPL22_12745</name>
</gene>
<dbReference type="OrthoDB" id="9806253at2"/>
<comment type="caution">
    <text evidence="10">The sequence shown here is derived from an EMBL/GenBank/DDBJ whole genome shotgun (WGS) entry which is preliminary data.</text>
</comment>
<evidence type="ECO:0000256" key="1">
    <source>
        <dbReference type="ARBA" id="ARBA00004141"/>
    </source>
</evidence>
<protein>
    <submittedName>
        <fullName evidence="10">Uncharacterized protein</fullName>
    </submittedName>
</protein>
<dbReference type="InterPro" id="IPR029045">
    <property type="entry name" value="ClpP/crotonase-like_dom_sf"/>
</dbReference>
<feature type="domain" description="NfeD1b N-terminal" evidence="9">
    <location>
        <begin position="38"/>
        <end position="206"/>
    </location>
</feature>
<dbReference type="InterPro" id="IPR052165">
    <property type="entry name" value="Membrane_assoc_protease"/>
</dbReference>
<dbReference type="GO" id="GO:0005886">
    <property type="term" value="C:plasma membrane"/>
    <property type="evidence" value="ECO:0007669"/>
    <property type="project" value="TreeGrafter"/>
</dbReference>
<feature type="chain" id="PRO_5021797992" evidence="6">
    <location>
        <begin position="23"/>
        <end position="474"/>
    </location>
</feature>
<dbReference type="Pfam" id="PF24961">
    <property type="entry name" value="NfeD_membrane"/>
    <property type="match status" value="1"/>
</dbReference>
<keyword evidence="2 5" id="KW-0812">Transmembrane</keyword>
<dbReference type="Pfam" id="PF25145">
    <property type="entry name" value="NfeD1b_N"/>
    <property type="match status" value="1"/>
</dbReference>
<dbReference type="RefSeq" id="WP_144230798.1">
    <property type="nucleotide sequence ID" value="NZ_CBCRVV010000006.1"/>
</dbReference>
<keyword evidence="11" id="KW-1185">Reference proteome</keyword>
<evidence type="ECO:0000256" key="2">
    <source>
        <dbReference type="ARBA" id="ARBA00022692"/>
    </source>
</evidence>
<keyword evidence="6" id="KW-0732">Signal</keyword>
<feature type="transmembrane region" description="Helical" evidence="5">
    <location>
        <begin position="305"/>
        <end position="322"/>
    </location>
</feature>
<dbReference type="InterPro" id="IPR056739">
    <property type="entry name" value="NfeD_membrane"/>
</dbReference>
<feature type="domain" description="NfeD-like C-terminal" evidence="7">
    <location>
        <begin position="417"/>
        <end position="470"/>
    </location>
</feature>
<sequence length="474" mass="50399">MTRVFLTLLAAIVFPAMIQAQALEAAPAEPAAKASAKTVVVIPVREAIDKPILYVLRRGMKEAIEKKADVVVLDMETPGGRLDVTFDIMEALEKFEGTTITFVNKEAISAGAFISATTKEIWFSPRGIIGAAAAVSGDGKDIDTTMQLKINSFLRAKIRAMSEGEPYRGAAVSAMLDKDYELKIGEEVLKPKGELLSLTATEASKSYGDPAQPLLAAGIATDVNDLLTQKYGAGNFTVQRLEVTWSEELAQYLNAWSPILMGLGLLAVFIEFKTPGFGFFGISGGILLGIVFFGHYAAGLSGHEPVLVFVVGVLLVATEIFFFPGVIVAALSGLLLMLGALVWSMADLWPNEPVSINSEVFTQPLVNMGLGLLVAGVLAVLFARFMPRGWFWDKMILQAAINADSQGAATGSTESGALTGRRGIAATALMPSGQIEIDGRRYEARVVVGMIEAGAAVVVVKRSDFGLVVESADS</sequence>
<dbReference type="AlphaFoldDB" id="A0A556QK28"/>
<dbReference type="PANTHER" id="PTHR33507">
    <property type="entry name" value="INNER MEMBRANE PROTEIN YBBJ"/>
    <property type="match status" value="1"/>
</dbReference>
<name>A0A556QK28_9BACT</name>
<dbReference type="CDD" id="cd07021">
    <property type="entry name" value="Clp_protease_NfeD_like"/>
    <property type="match status" value="1"/>
</dbReference>
<comment type="subcellular location">
    <subcellularLocation>
        <location evidence="1">Membrane</location>
        <topology evidence="1">Multi-pass membrane protein</topology>
    </subcellularLocation>
</comment>
<dbReference type="Pfam" id="PF01957">
    <property type="entry name" value="NfeD"/>
    <property type="match status" value="1"/>
</dbReference>
<dbReference type="Gene3D" id="2.40.50.140">
    <property type="entry name" value="Nucleic acid-binding proteins"/>
    <property type="match status" value="1"/>
</dbReference>
<evidence type="ECO:0000256" key="6">
    <source>
        <dbReference type="SAM" id="SignalP"/>
    </source>
</evidence>
<evidence type="ECO:0000256" key="5">
    <source>
        <dbReference type="SAM" id="Phobius"/>
    </source>
</evidence>
<feature type="domain" description="NfeD integral membrane" evidence="8">
    <location>
        <begin position="257"/>
        <end position="383"/>
    </location>
</feature>
<evidence type="ECO:0000313" key="11">
    <source>
        <dbReference type="Proteomes" id="UP000315648"/>
    </source>
</evidence>
<dbReference type="SUPFAM" id="SSF52096">
    <property type="entry name" value="ClpP/crotonase"/>
    <property type="match status" value="1"/>
</dbReference>
<dbReference type="Proteomes" id="UP000315648">
    <property type="component" value="Unassembled WGS sequence"/>
</dbReference>
<feature type="signal peptide" evidence="6">
    <location>
        <begin position="1"/>
        <end position="22"/>
    </location>
</feature>
<evidence type="ECO:0000259" key="8">
    <source>
        <dbReference type="Pfam" id="PF24961"/>
    </source>
</evidence>
<evidence type="ECO:0000259" key="7">
    <source>
        <dbReference type="Pfam" id="PF01957"/>
    </source>
</evidence>
<proteinExistence type="predicted"/>
<dbReference type="InterPro" id="IPR002810">
    <property type="entry name" value="NfeD-like_C"/>
</dbReference>